<organism evidence="1 2">
    <name type="scientific">Candidatus Devosia phytovorans</name>
    <dbReference type="NCBI Taxonomy" id="3121372"/>
    <lineage>
        <taxon>Bacteria</taxon>
        <taxon>Pseudomonadati</taxon>
        <taxon>Pseudomonadota</taxon>
        <taxon>Alphaproteobacteria</taxon>
        <taxon>Hyphomicrobiales</taxon>
        <taxon>Devosiaceae</taxon>
        <taxon>Devosia</taxon>
    </lineage>
</organism>
<reference evidence="1" key="1">
    <citation type="submission" date="2023-03" db="EMBL/GenBank/DDBJ databases">
        <title>Andean soil-derived lignocellulolytic bacterial consortium as a source of novel taxa and putative plastic-active enzymes.</title>
        <authorList>
            <person name="Diaz-Garcia L."/>
            <person name="Chuvochina M."/>
            <person name="Feuerriegel G."/>
            <person name="Bunk B."/>
            <person name="Sproer C."/>
            <person name="Streit W.R."/>
            <person name="Rodriguez L.M."/>
            <person name="Overmann J."/>
            <person name="Jimenez D.J."/>
        </authorList>
    </citation>
    <scope>NUCLEOTIDE SEQUENCE</scope>
    <source>
        <strain evidence="1">MAG 4196</strain>
    </source>
</reference>
<protein>
    <submittedName>
        <fullName evidence="1">Biliverdin-producing heme oxygenase</fullName>
    </submittedName>
</protein>
<dbReference type="Pfam" id="PF01126">
    <property type="entry name" value="Heme_oxygenase"/>
    <property type="match status" value="1"/>
</dbReference>
<proteinExistence type="predicted"/>
<evidence type="ECO:0000313" key="1">
    <source>
        <dbReference type="EMBL" id="WEK06090.1"/>
    </source>
</evidence>
<name>A0AAJ5VY87_9HYPH</name>
<dbReference type="SUPFAM" id="SSF48613">
    <property type="entry name" value="Heme oxygenase-like"/>
    <property type="match status" value="1"/>
</dbReference>
<dbReference type="GO" id="GO:0004392">
    <property type="term" value="F:heme oxygenase (decyclizing) activity"/>
    <property type="evidence" value="ECO:0007669"/>
    <property type="project" value="InterPro"/>
</dbReference>
<dbReference type="CDD" id="cd19166">
    <property type="entry name" value="HemeO-bac"/>
    <property type="match status" value="1"/>
</dbReference>
<dbReference type="Gene3D" id="1.20.910.10">
    <property type="entry name" value="Heme oxygenase-like"/>
    <property type="match status" value="1"/>
</dbReference>
<dbReference type="EMBL" id="CP119312">
    <property type="protein sequence ID" value="WEK06090.1"/>
    <property type="molecule type" value="Genomic_DNA"/>
</dbReference>
<dbReference type="InterPro" id="IPR016053">
    <property type="entry name" value="Haem_Oase-like"/>
</dbReference>
<gene>
    <name evidence="1" type="ORF">P0Y65_07500</name>
</gene>
<dbReference type="Proteomes" id="UP001217476">
    <property type="component" value="Chromosome"/>
</dbReference>
<accession>A0AAJ5VY87</accession>
<evidence type="ECO:0000313" key="2">
    <source>
        <dbReference type="Proteomes" id="UP001217476"/>
    </source>
</evidence>
<dbReference type="AlphaFoldDB" id="A0AAJ5VY87"/>
<sequence length="194" mass="21288">MTAQNTAPQTLSERLRRDTDLEHRGLEAALGFDLHAPSAELARAMLRNFHGVLRDLEPAMLALAPADLRDRSKLPLLEEDLRKLGMSPSDIAALPAPQNAWRPQTQAEAMGALYVMEGSTLGGKLIMKALRRLPDWPLETPTYFDPYGAETGARWSAFRQHLDGLPAEDGDAVVDGAKHTFVLLQQFMSTGTTA</sequence>
<dbReference type="InterPro" id="IPR016084">
    <property type="entry name" value="Haem_Oase-like_multi-hlx"/>
</dbReference>
<dbReference type="GO" id="GO:0006788">
    <property type="term" value="P:heme oxidation"/>
    <property type="evidence" value="ECO:0007669"/>
    <property type="project" value="InterPro"/>
</dbReference>